<keyword evidence="4" id="KW-1185">Reference proteome</keyword>
<reference evidence="3 4" key="1">
    <citation type="submission" date="2023-07" db="EMBL/GenBank/DDBJ databases">
        <title>Genomic Encyclopedia of Type Strains, Phase IV (KMG-IV): sequencing the most valuable type-strain genomes for metagenomic binning, comparative biology and taxonomic classification.</title>
        <authorList>
            <person name="Goeker M."/>
        </authorList>
    </citation>
    <scope>NUCLEOTIDE SEQUENCE [LARGE SCALE GENOMIC DNA]</scope>
    <source>
        <strain evidence="3 4">DSM 18695</strain>
    </source>
</reference>
<dbReference type="Proteomes" id="UP001228905">
    <property type="component" value="Unassembled WGS sequence"/>
</dbReference>
<evidence type="ECO:0000313" key="3">
    <source>
        <dbReference type="EMBL" id="MDQ0465491.1"/>
    </source>
</evidence>
<proteinExistence type="predicted"/>
<name>A0ABU0IU05_9CAUL</name>
<feature type="transmembrane region" description="Helical" evidence="2">
    <location>
        <begin position="28"/>
        <end position="47"/>
    </location>
</feature>
<gene>
    <name evidence="3" type="ORF">QO010_003280</name>
</gene>
<dbReference type="EMBL" id="JAUSVS010000007">
    <property type="protein sequence ID" value="MDQ0465491.1"/>
    <property type="molecule type" value="Genomic_DNA"/>
</dbReference>
<keyword evidence="2" id="KW-0812">Transmembrane</keyword>
<feature type="region of interest" description="Disordered" evidence="1">
    <location>
        <begin position="67"/>
        <end position="94"/>
    </location>
</feature>
<sequence>MTDPADPADLTPPGNPAAYRRGFRPGRAYWLVIAFGLTCVVAGILVAKALPALWPVKPGPDKVAVPAPAAVPPAETDQIPAAPNLSGGPPVDAPPPSAEVAALAGRVASLESIQARTADAAAASLAASSLAEAAQNSGPFDTTALAVLERMLPMSPDLQAVRDFARTGAPSRPALAAAFDAAASRAAVAARDPGERGGLVARLKYALASIVTIRRTSETGTGADAILARAERQVGEGNIEGALRTLAALPPKASDAMAAWREKAQRRVELDRRVSAIRSQALRDLLAASRTRPPYSTSGIP</sequence>
<keyword evidence="2" id="KW-1133">Transmembrane helix</keyword>
<organism evidence="3 4">
    <name type="scientific">Caulobacter ginsengisoli</name>
    <dbReference type="NCBI Taxonomy" id="400775"/>
    <lineage>
        <taxon>Bacteria</taxon>
        <taxon>Pseudomonadati</taxon>
        <taxon>Pseudomonadota</taxon>
        <taxon>Alphaproteobacteria</taxon>
        <taxon>Caulobacterales</taxon>
        <taxon>Caulobacteraceae</taxon>
        <taxon>Caulobacter</taxon>
    </lineage>
</organism>
<evidence type="ECO:0000256" key="2">
    <source>
        <dbReference type="SAM" id="Phobius"/>
    </source>
</evidence>
<comment type="caution">
    <text evidence="3">The sequence shown here is derived from an EMBL/GenBank/DDBJ whole genome shotgun (WGS) entry which is preliminary data.</text>
</comment>
<dbReference type="RefSeq" id="WP_307350868.1">
    <property type="nucleotide sequence ID" value="NZ_JAUSVS010000007.1"/>
</dbReference>
<keyword evidence="2" id="KW-0472">Membrane</keyword>
<protein>
    <submittedName>
        <fullName evidence="3">Uncharacterized protein</fullName>
    </submittedName>
</protein>
<evidence type="ECO:0000256" key="1">
    <source>
        <dbReference type="SAM" id="MobiDB-lite"/>
    </source>
</evidence>
<accession>A0ABU0IU05</accession>
<evidence type="ECO:0000313" key="4">
    <source>
        <dbReference type="Proteomes" id="UP001228905"/>
    </source>
</evidence>